<comment type="caution">
    <text evidence="4">The sequence shown here is derived from an EMBL/GenBank/DDBJ whole genome shotgun (WGS) entry which is preliminary data.</text>
</comment>
<keyword evidence="5" id="KW-1185">Reference proteome</keyword>
<dbReference type="AlphaFoldDB" id="A0ABD0V824"/>
<keyword evidence="2" id="KW-0677">Repeat</keyword>
<feature type="repeat" description="PPR" evidence="3">
    <location>
        <begin position="333"/>
        <end position="367"/>
    </location>
</feature>
<dbReference type="InterPro" id="IPR011990">
    <property type="entry name" value="TPR-like_helical_dom_sf"/>
</dbReference>
<feature type="repeat" description="PPR" evidence="3">
    <location>
        <begin position="228"/>
        <end position="262"/>
    </location>
</feature>
<evidence type="ECO:0000313" key="4">
    <source>
        <dbReference type="EMBL" id="KAL0920926.1"/>
    </source>
</evidence>
<feature type="repeat" description="PPR" evidence="3">
    <location>
        <begin position="410"/>
        <end position="444"/>
    </location>
</feature>
<dbReference type="PROSITE" id="PS51375">
    <property type="entry name" value="PPR"/>
    <property type="match status" value="8"/>
</dbReference>
<dbReference type="PANTHER" id="PTHR47936">
    <property type="entry name" value="PPR_LONG DOMAIN-CONTAINING PROTEIN"/>
    <property type="match status" value="1"/>
</dbReference>
<protein>
    <recommendedName>
        <fullName evidence="6">Pentatricopeptide repeat-containing protein</fullName>
    </recommendedName>
</protein>
<evidence type="ECO:0000256" key="1">
    <source>
        <dbReference type="ARBA" id="ARBA00007626"/>
    </source>
</evidence>
<evidence type="ECO:0000313" key="5">
    <source>
        <dbReference type="Proteomes" id="UP001552299"/>
    </source>
</evidence>
<evidence type="ECO:0000256" key="2">
    <source>
        <dbReference type="ARBA" id="ARBA00022737"/>
    </source>
</evidence>
<dbReference type="NCBIfam" id="TIGR00756">
    <property type="entry name" value="PPR"/>
    <property type="match status" value="9"/>
</dbReference>
<feature type="repeat" description="PPR" evidence="3">
    <location>
        <begin position="158"/>
        <end position="192"/>
    </location>
</feature>
<dbReference type="FunFam" id="1.25.40.10:FF:000558">
    <property type="entry name" value="Pentatricopeptide repeat-containing protein At5g39710"/>
    <property type="match status" value="1"/>
</dbReference>
<comment type="similarity">
    <text evidence="1">Belongs to the PPR family. P subfamily.</text>
</comment>
<dbReference type="InterPro" id="IPR002885">
    <property type="entry name" value="PPR_rpt"/>
</dbReference>
<dbReference type="PANTHER" id="PTHR47936:SF1">
    <property type="entry name" value="PENTATRICOPEPTIDE REPEAT-CONTAINING PROTEIN GUN1, CHLOROPLASTIC"/>
    <property type="match status" value="1"/>
</dbReference>
<dbReference type="Pfam" id="PF13041">
    <property type="entry name" value="PPR_2"/>
    <property type="match status" value="2"/>
</dbReference>
<reference evidence="4 5" key="1">
    <citation type="journal article" date="2024" name="Plant Biotechnol. J.">
        <title>Dendrobium thyrsiflorum genome and its molecular insights into genes involved in important horticultural traits.</title>
        <authorList>
            <person name="Chen B."/>
            <person name="Wang J.Y."/>
            <person name="Zheng P.J."/>
            <person name="Li K.L."/>
            <person name="Liang Y.M."/>
            <person name="Chen X.F."/>
            <person name="Zhang C."/>
            <person name="Zhao X."/>
            <person name="He X."/>
            <person name="Zhang G.Q."/>
            <person name="Liu Z.J."/>
            <person name="Xu Q."/>
        </authorList>
    </citation>
    <scope>NUCLEOTIDE SEQUENCE [LARGE SCALE GENOMIC DNA]</scope>
    <source>
        <strain evidence="4">GZMU011</strain>
    </source>
</reference>
<dbReference type="Pfam" id="PF12854">
    <property type="entry name" value="PPR_1"/>
    <property type="match status" value="3"/>
</dbReference>
<dbReference type="Pfam" id="PF01535">
    <property type="entry name" value="PPR"/>
    <property type="match status" value="3"/>
</dbReference>
<feature type="repeat" description="PPR" evidence="3">
    <location>
        <begin position="263"/>
        <end position="297"/>
    </location>
</feature>
<organism evidence="4 5">
    <name type="scientific">Dendrobium thyrsiflorum</name>
    <name type="common">Pinecone-like raceme dendrobium</name>
    <name type="synonym">Orchid</name>
    <dbReference type="NCBI Taxonomy" id="117978"/>
    <lineage>
        <taxon>Eukaryota</taxon>
        <taxon>Viridiplantae</taxon>
        <taxon>Streptophyta</taxon>
        <taxon>Embryophyta</taxon>
        <taxon>Tracheophyta</taxon>
        <taxon>Spermatophyta</taxon>
        <taxon>Magnoliopsida</taxon>
        <taxon>Liliopsida</taxon>
        <taxon>Asparagales</taxon>
        <taxon>Orchidaceae</taxon>
        <taxon>Epidendroideae</taxon>
        <taxon>Malaxideae</taxon>
        <taxon>Dendrobiinae</taxon>
        <taxon>Dendrobium</taxon>
    </lineage>
</organism>
<name>A0ABD0V824_DENTH</name>
<feature type="repeat" description="PPR" evidence="3">
    <location>
        <begin position="123"/>
        <end position="157"/>
    </location>
</feature>
<gene>
    <name evidence="4" type="ORF">M5K25_007945</name>
</gene>
<sequence>MVSSKARAIKWTAPPAPSHVLQLIRSERDIQKALLIFESASNEYSSGYRHDHSTFALMATRLAASGLHRPAESLLSRAFSELGDPPAEPSFLPLIRAYSRAHLPLEALRLFRRMTSDFLLRPSHRSYNAVLAALVANNHLSLAKTLFNEMKVSGVPFTVSSFNILIKALCSSGVIEAAFRIFHRMPDRGCPPDACTYSTLIDGLCQHGRVDDACKLFDQMPQQGLSPTVITFTSLMHGLCRSGQLEHALKVFDEMSKKGVKPNVITYSSLIDGLCKGGRAMEAMELLEQMRKQGCLPNVVTYTALINGLCGEEKLREALEVFDKMRLHGRKPDAGLFGKIIKSLCVSNRYQEAANYLDEMVLSGIVPNRLTWSLHVRIHNMVIRGLCSSGEIVRAFQVYLSSRNRGISVEPETYSLLLEFYCKKGDVHKASSIVDEMMIDGCIPDYTSWCSILDVLWAPRKVREEAELIWDKLVCGVGGHGASEERCDSLLFIDQRWGARKHNAGALVYTTSGRCTRKKFQVQSTRTQAGGKPPAPPDKHDKLECMGDPNVDHGFDYDDQGRVDVLHSPFFDVAFGNDTTADEYVERILYQLTLAIEDQLPASRWCLVSRRPSPPTPATSPATSTRGIPLLLVASLLVASLLLRPFA</sequence>
<proteinExistence type="inferred from homology"/>
<dbReference type="Gene3D" id="1.25.40.10">
    <property type="entry name" value="Tetratricopeptide repeat domain"/>
    <property type="match status" value="4"/>
</dbReference>
<dbReference type="Proteomes" id="UP001552299">
    <property type="component" value="Unassembled WGS sequence"/>
</dbReference>
<feature type="repeat" description="PPR" evidence="3">
    <location>
        <begin position="298"/>
        <end position="332"/>
    </location>
</feature>
<evidence type="ECO:0008006" key="6">
    <source>
        <dbReference type="Google" id="ProtNLM"/>
    </source>
</evidence>
<dbReference type="EMBL" id="JANQDX010000007">
    <property type="protein sequence ID" value="KAL0920926.1"/>
    <property type="molecule type" value="Genomic_DNA"/>
</dbReference>
<evidence type="ECO:0000256" key="3">
    <source>
        <dbReference type="PROSITE-ProRule" id="PRU00708"/>
    </source>
</evidence>
<accession>A0ABD0V824</accession>
<feature type="repeat" description="PPR" evidence="3">
    <location>
        <begin position="193"/>
        <end position="227"/>
    </location>
</feature>